<comment type="caution">
    <text evidence="5">The sequence shown here is derived from an EMBL/GenBank/DDBJ whole genome shotgun (WGS) entry which is preliminary data.</text>
</comment>
<dbReference type="InterPro" id="IPR021765">
    <property type="entry name" value="UstYa-like"/>
</dbReference>
<proteinExistence type="inferred from homology"/>
<evidence type="ECO:0000256" key="2">
    <source>
        <dbReference type="ARBA" id="ARBA00023002"/>
    </source>
</evidence>
<protein>
    <recommendedName>
        <fullName evidence="7">Oxidase ustYa</fullName>
    </recommendedName>
</protein>
<keyword evidence="2" id="KW-0560">Oxidoreductase</keyword>
<feature type="signal peptide" evidence="4">
    <location>
        <begin position="1"/>
        <end position="24"/>
    </location>
</feature>
<dbReference type="Pfam" id="PF11807">
    <property type="entry name" value="UstYa"/>
    <property type="match status" value="1"/>
</dbReference>
<feature type="chain" id="PRO_5046148599" description="Oxidase ustYa" evidence="4">
    <location>
        <begin position="25"/>
        <end position="221"/>
    </location>
</feature>
<dbReference type="EMBL" id="JBANRG010000001">
    <property type="protein sequence ID" value="KAK7472493.1"/>
    <property type="molecule type" value="Genomic_DNA"/>
</dbReference>
<sequence>MHHSPVPVSAILVISLLILVVSVANPIFLLHFFPSNDSNTVAPKQNYTYIDDDWPELLPLDLPDVLMTMEESRHYSITGPDALEEWASTAARGFGYIQLGEHRRLFAVSMFHQFHCLRLMRYALEGRHDEGSRGHMQHCLTYLRQMILCHPDLTLEPANILEDDWDYEVRRVYGTHVCKDWTKVRPTARYRTCSDLWCIRFIQWQRKTSSPETRFRTQNKM</sequence>
<accession>A0ABR1K4X4</accession>
<evidence type="ECO:0000313" key="5">
    <source>
        <dbReference type="EMBL" id="KAK7472493.1"/>
    </source>
</evidence>
<evidence type="ECO:0008006" key="7">
    <source>
        <dbReference type="Google" id="ProtNLM"/>
    </source>
</evidence>
<organism evidence="5 6">
    <name type="scientific">Marasmiellus scandens</name>
    <dbReference type="NCBI Taxonomy" id="2682957"/>
    <lineage>
        <taxon>Eukaryota</taxon>
        <taxon>Fungi</taxon>
        <taxon>Dikarya</taxon>
        <taxon>Basidiomycota</taxon>
        <taxon>Agaricomycotina</taxon>
        <taxon>Agaricomycetes</taxon>
        <taxon>Agaricomycetidae</taxon>
        <taxon>Agaricales</taxon>
        <taxon>Marasmiineae</taxon>
        <taxon>Omphalotaceae</taxon>
        <taxon>Marasmiellus</taxon>
    </lineage>
</organism>
<evidence type="ECO:0000256" key="1">
    <source>
        <dbReference type="ARBA" id="ARBA00004685"/>
    </source>
</evidence>
<evidence type="ECO:0000256" key="3">
    <source>
        <dbReference type="ARBA" id="ARBA00035112"/>
    </source>
</evidence>
<dbReference type="PANTHER" id="PTHR33365:SF11">
    <property type="entry name" value="TAT PATHWAY SIGNAL SEQUENCE"/>
    <property type="match status" value="1"/>
</dbReference>
<evidence type="ECO:0000313" key="6">
    <source>
        <dbReference type="Proteomes" id="UP001498398"/>
    </source>
</evidence>
<name>A0ABR1K4X4_9AGAR</name>
<evidence type="ECO:0000256" key="4">
    <source>
        <dbReference type="SAM" id="SignalP"/>
    </source>
</evidence>
<keyword evidence="4" id="KW-0732">Signal</keyword>
<comment type="similarity">
    <text evidence="3">Belongs to the ustYa family.</text>
</comment>
<keyword evidence="6" id="KW-1185">Reference proteome</keyword>
<comment type="pathway">
    <text evidence="1">Mycotoxin biosynthesis.</text>
</comment>
<dbReference type="Proteomes" id="UP001498398">
    <property type="component" value="Unassembled WGS sequence"/>
</dbReference>
<gene>
    <name evidence="5" type="ORF">VKT23_000608</name>
</gene>
<reference evidence="5 6" key="1">
    <citation type="submission" date="2024-01" db="EMBL/GenBank/DDBJ databases">
        <title>A draft genome for the cacao thread blight pathogen Marasmiellus scandens.</title>
        <authorList>
            <person name="Baruah I.K."/>
            <person name="Leung J."/>
            <person name="Bukari Y."/>
            <person name="Amoako-Attah I."/>
            <person name="Meinhardt L.W."/>
            <person name="Bailey B.A."/>
            <person name="Cohen S.P."/>
        </authorList>
    </citation>
    <scope>NUCLEOTIDE SEQUENCE [LARGE SCALE GENOMIC DNA]</scope>
    <source>
        <strain evidence="5 6">GH-19</strain>
    </source>
</reference>
<dbReference type="PANTHER" id="PTHR33365">
    <property type="entry name" value="YALI0B05434P"/>
    <property type="match status" value="1"/>
</dbReference>